<evidence type="ECO:0000256" key="6">
    <source>
        <dbReference type="ARBA" id="ARBA00048873"/>
    </source>
</evidence>
<evidence type="ECO:0000256" key="4">
    <source>
        <dbReference type="ARBA" id="ARBA00022857"/>
    </source>
</evidence>
<dbReference type="GO" id="GO:0046654">
    <property type="term" value="P:tetrahydrofolate biosynthetic process"/>
    <property type="evidence" value="ECO:0007669"/>
    <property type="project" value="UniProtKB-UniPathway"/>
</dbReference>
<dbReference type="PROSITE" id="PS51330">
    <property type="entry name" value="DHFR_2"/>
    <property type="match status" value="1"/>
</dbReference>
<keyword evidence="3" id="KW-0554">One-carbon metabolism</keyword>
<dbReference type="GO" id="GO:0050661">
    <property type="term" value="F:NADP binding"/>
    <property type="evidence" value="ECO:0007669"/>
    <property type="project" value="InterPro"/>
</dbReference>
<dbReference type="PRINTS" id="PR00070">
    <property type="entry name" value="DHFR"/>
</dbReference>
<keyword evidence="5" id="KW-0560">Oxidoreductase</keyword>
<dbReference type="CDD" id="cd00209">
    <property type="entry name" value="DHFR"/>
    <property type="match status" value="1"/>
</dbReference>
<name>A0A813N8A3_9BILA</name>
<feature type="domain" description="DHFR" evidence="8">
    <location>
        <begin position="11"/>
        <end position="210"/>
    </location>
</feature>
<dbReference type="GO" id="GO:0004146">
    <property type="term" value="F:dihydrofolate reductase activity"/>
    <property type="evidence" value="ECO:0007669"/>
    <property type="project" value="UniProtKB-EC"/>
</dbReference>
<dbReference type="Pfam" id="PF00186">
    <property type="entry name" value="DHFR_1"/>
    <property type="match status" value="1"/>
</dbReference>
<dbReference type="PROSITE" id="PS00075">
    <property type="entry name" value="DHFR_1"/>
    <property type="match status" value="1"/>
</dbReference>
<keyword evidence="4" id="KW-0521">NADP</keyword>
<dbReference type="EMBL" id="CAJNOC010000220">
    <property type="protein sequence ID" value="CAF0729038.1"/>
    <property type="molecule type" value="Genomic_DNA"/>
</dbReference>
<dbReference type="OrthoDB" id="4664297at2759"/>
<dbReference type="GO" id="GO:0005739">
    <property type="term" value="C:mitochondrion"/>
    <property type="evidence" value="ECO:0007669"/>
    <property type="project" value="TreeGrafter"/>
</dbReference>
<keyword evidence="10" id="KW-1185">Reference proteome</keyword>
<organism evidence="9 10">
    <name type="scientific">Brachionus calyciflorus</name>
    <dbReference type="NCBI Taxonomy" id="104777"/>
    <lineage>
        <taxon>Eukaryota</taxon>
        <taxon>Metazoa</taxon>
        <taxon>Spiralia</taxon>
        <taxon>Gnathifera</taxon>
        <taxon>Rotifera</taxon>
        <taxon>Eurotatoria</taxon>
        <taxon>Monogononta</taxon>
        <taxon>Pseudotrocha</taxon>
        <taxon>Ploima</taxon>
        <taxon>Brachionidae</taxon>
        <taxon>Brachionus</taxon>
    </lineage>
</organism>
<protein>
    <recommendedName>
        <fullName evidence="2">dihydrofolate reductase</fullName>
        <ecNumber evidence="2">1.5.1.3</ecNumber>
    </recommendedName>
</protein>
<sequence length="211" mass="24521">MRDKLISQPIKLNLIVAMNNSNRGIGVNGTIPWRIPKDLKHFAKITTFTRDSSKKNAVLMGRKTWFSLPKNFRPLPNRLNVIISSNLNLETCEPKENTDLNNILIFKSFNDAVETLIDKYSDKLENIYAIGGSMIYKEALQFPKGFLNRIYLTRVFSDIECDTFMEPENFLDNFKKLDLFEDEENVGAEFNKMQTENANNLNYIFEVYEKI</sequence>
<dbReference type="InterPro" id="IPR001796">
    <property type="entry name" value="DHFR_dom"/>
</dbReference>
<dbReference type="InterPro" id="IPR024072">
    <property type="entry name" value="DHFR-like_dom_sf"/>
</dbReference>
<evidence type="ECO:0000256" key="1">
    <source>
        <dbReference type="ARBA" id="ARBA00004903"/>
    </source>
</evidence>
<dbReference type="InterPro" id="IPR012259">
    <property type="entry name" value="DHFR"/>
</dbReference>
<gene>
    <name evidence="9" type="ORF">OXX778_LOCUS2716</name>
</gene>
<evidence type="ECO:0000259" key="8">
    <source>
        <dbReference type="PROSITE" id="PS51330"/>
    </source>
</evidence>
<comment type="caution">
    <text evidence="9">The sequence shown here is derived from an EMBL/GenBank/DDBJ whole genome shotgun (WGS) entry which is preliminary data.</text>
</comment>
<comment type="pathway">
    <text evidence="1">Cofactor biosynthesis; tetrahydrofolate biosynthesis; 5,6,7,8-tetrahydrofolate from 7,8-dihydrofolate: step 1/1.</text>
</comment>
<evidence type="ECO:0000256" key="2">
    <source>
        <dbReference type="ARBA" id="ARBA00012856"/>
    </source>
</evidence>
<evidence type="ECO:0000256" key="7">
    <source>
        <dbReference type="RuleBase" id="RU004474"/>
    </source>
</evidence>
<dbReference type="SUPFAM" id="SSF53597">
    <property type="entry name" value="Dihydrofolate reductase-like"/>
    <property type="match status" value="1"/>
</dbReference>
<accession>A0A813N8A3</accession>
<comment type="similarity">
    <text evidence="7">Belongs to the dihydrofolate reductase family.</text>
</comment>
<dbReference type="Proteomes" id="UP000663879">
    <property type="component" value="Unassembled WGS sequence"/>
</dbReference>
<dbReference type="PANTHER" id="PTHR48069:SF3">
    <property type="entry name" value="DIHYDROFOLATE REDUCTASE"/>
    <property type="match status" value="1"/>
</dbReference>
<evidence type="ECO:0000313" key="10">
    <source>
        <dbReference type="Proteomes" id="UP000663879"/>
    </source>
</evidence>
<dbReference type="AlphaFoldDB" id="A0A813N8A3"/>
<dbReference type="GO" id="GO:0006730">
    <property type="term" value="P:one-carbon metabolic process"/>
    <property type="evidence" value="ECO:0007669"/>
    <property type="project" value="UniProtKB-KW"/>
</dbReference>
<proteinExistence type="inferred from homology"/>
<dbReference type="GO" id="GO:0046452">
    <property type="term" value="P:dihydrofolate metabolic process"/>
    <property type="evidence" value="ECO:0007669"/>
    <property type="project" value="TreeGrafter"/>
</dbReference>
<comment type="catalytic activity">
    <reaction evidence="6">
        <text>(6S)-5,6,7,8-tetrahydrofolate + NADP(+) = 7,8-dihydrofolate + NADPH + H(+)</text>
        <dbReference type="Rhea" id="RHEA:15009"/>
        <dbReference type="ChEBI" id="CHEBI:15378"/>
        <dbReference type="ChEBI" id="CHEBI:57451"/>
        <dbReference type="ChEBI" id="CHEBI:57453"/>
        <dbReference type="ChEBI" id="CHEBI:57783"/>
        <dbReference type="ChEBI" id="CHEBI:58349"/>
        <dbReference type="EC" id="1.5.1.3"/>
    </reaction>
</comment>
<dbReference type="UniPathway" id="UPA00077">
    <property type="reaction ID" value="UER00158"/>
</dbReference>
<dbReference type="EC" id="1.5.1.3" evidence="2"/>
<dbReference type="GO" id="GO:0046655">
    <property type="term" value="P:folic acid metabolic process"/>
    <property type="evidence" value="ECO:0007669"/>
    <property type="project" value="TreeGrafter"/>
</dbReference>
<dbReference type="PANTHER" id="PTHR48069">
    <property type="entry name" value="DIHYDROFOLATE REDUCTASE"/>
    <property type="match status" value="1"/>
</dbReference>
<dbReference type="Gene3D" id="3.40.430.10">
    <property type="entry name" value="Dihydrofolate Reductase, subunit A"/>
    <property type="match status" value="1"/>
</dbReference>
<dbReference type="InterPro" id="IPR017925">
    <property type="entry name" value="DHFR_CS"/>
</dbReference>
<evidence type="ECO:0000256" key="5">
    <source>
        <dbReference type="ARBA" id="ARBA00023002"/>
    </source>
</evidence>
<evidence type="ECO:0000256" key="3">
    <source>
        <dbReference type="ARBA" id="ARBA00022563"/>
    </source>
</evidence>
<evidence type="ECO:0000313" key="9">
    <source>
        <dbReference type="EMBL" id="CAF0729038.1"/>
    </source>
</evidence>
<reference evidence="9" key="1">
    <citation type="submission" date="2021-02" db="EMBL/GenBank/DDBJ databases">
        <authorList>
            <person name="Nowell W R."/>
        </authorList>
    </citation>
    <scope>NUCLEOTIDE SEQUENCE</scope>
    <source>
        <strain evidence="9">Ploen Becks lab</strain>
    </source>
</reference>